<reference evidence="2 3" key="1">
    <citation type="submission" date="2024-01" db="EMBL/GenBank/DDBJ databases">
        <title>A draft genome for a cacao thread blight-causing isolate of Paramarasmius palmivorus.</title>
        <authorList>
            <person name="Baruah I.K."/>
            <person name="Bukari Y."/>
            <person name="Amoako-Attah I."/>
            <person name="Meinhardt L.W."/>
            <person name="Bailey B.A."/>
            <person name="Cohen S.P."/>
        </authorList>
    </citation>
    <scope>NUCLEOTIDE SEQUENCE [LARGE SCALE GENOMIC DNA]</scope>
    <source>
        <strain evidence="2 3">GH-12</strain>
    </source>
</reference>
<dbReference type="InterPro" id="IPR032675">
    <property type="entry name" value="LRR_dom_sf"/>
</dbReference>
<dbReference type="EMBL" id="JAYKXP010000084">
    <property type="protein sequence ID" value="KAK7029385.1"/>
    <property type="molecule type" value="Genomic_DNA"/>
</dbReference>
<sequence length="586" mass="67165">MSRFRYADPNIVFEQNYRQMLASMAFAADRARQSTGNSTLGGVYCDRCEKELRTTDHPAPPSEWVHSASTYSPSEPEIAQTLAFVKEEEKDLEALDLELGRLLRQMDNLLATRFALQTRLDKRRNLLSAMRRMPNELWAKVFEEVCLSPYEHNRDDEGYSLMIHNSELRKEVEARPLILSHVSSHFRSIVTNIPRLWASISVNVYGLYHDICPLLNLFIQNSKGVPLYVELADAHLLTQENGTKLALKNKFTRRGKTAVVTLLSEAPRILELKLELAEDWEALSFENPPQITFPILRDFRTFSEDTMESESIDHNSRWFWNAIYSAPNLTSVKTDNFLDVDMVPFAQLTNILIRRLTKTRRLLQLLELSPNVESLDLTFWDTRKVRQVREIACNALKSLTFNNFGHTEGCGSLFDSLTAPALTQLSIRNGRQRRPSGDPFPWDSLKRMIERSSSRLLKLALHLEHDSYVSPGICEVFHVLPDLESLEVHFREGEGEEERATVINAASELIGQLCIAESQEANIPLPKLSKILFKIRPWVSDCPKEIDIMRKYMSQLESSRSVSALEARGLLDRVCPIKDLSVESRW</sequence>
<protein>
    <recommendedName>
        <fullName evidence="4">F-box domain-containing protein</fullName>
    </recommendedName>
</protein>
<evidence type="ECO:0000313" key="3">
    <source>
        <dbReference type="Proteomes" id="UP001383192"/>
    </source>
</evidence>
<keyword evidence="3" id="KW-1185">Reference proteome</keyword>
<name>A0AAW0BRG6_9AGAR</name>
<feature type="coiled-coil region" evidence="1">
    <location>
        <begin position="85"/>
        <end position="112"/>
    </location>
</feature>
<evidence type="ECO:0008006" key="4">
    <source>
        <dbReference type="Google" id="ProtNLM"/>
    </source>
</evidence>
<keyword evidence="1" id="KW-0175">Coiled coil</keyword>
<dbReference type="AlphaFoldDB" id="A0AAW0BRG6"/>
<evidence type="ECO:0000256" key="1">
    <source>
        <dbReference type="SAM" id="Coils"/>
    </source>
</evidence>
<proteinExistence type="predicted"/>
<evidence type="ECO:0000313" key="2">
    <source>
        <dbReference type="EMBL" id="KAK7029385.1"/>
    </source>
</evidence>
<dbReference type="Gene3D" id="3.80.10.10">
    <property type="entry name" value="Ribonuclease Inhibitor"/>
    <property type="match status" value="1"/>
</dbReference>
<organism evidence="2 3">
    <name type="scientific">Paramarasmius palmivorus</name>
    <dbReference type="NCBI Taxonomy" id="297713"/>
    <lineage>
        <taxon>Eukaryota</taxon>
        <taxon>Fungi</taxon>
        <taxon>Dikarya</taxon>
        <taxon>Basidiomycota</taxon>
        <taxon>Agaricomycotina</taxon>
        <taxon>Agaricomycetes</taxon>
        <taxon>Agaricomycetidae</taxon>
        <taxon>Agaricales</taxon>
        <taxon>Marasmiineae</taxon>
        <taxon>Marasmiaceae</taxon>
        <taxon>Paramarasmius</taxon>
    </lineage>
</organism>
<accession>A0AAW0BRG6</accession>
<comment type="caution">
    <text evidence="2">The sequence shown here is derived from an EMBL/GenBank/DDBJ whole genome shotgun (WGS) entry which is preliminary data.</text>
</comment>
<dbReference type="Proteomes" id="UP001383192">
    <property type="component" value="Unassembled WGS sequence"/>
</dbReference>
<gene>
    <name evidence="2" type="ORF">VNI00_014639</name>
</gene>